<dbReference type="STRING" id="1408157.A0A1J7K1C1"/>
<evidence type="ECO:0000256" key="4">
    <source>
        <dbReference type="ARBA" id="ARBA00022679"/>
    </source>
</evidence>
<evidence type="ECO:0000256" key="2">
    <source>
        <dbReference type="ARBA" id="ARBA00009836"/>
    </source>
</evidence>
<dbReference type="EMBL" id="KV875094">
    <property type="protein sequence ID" value="OIW33930.1"/>
    <property type="molecule type" value="Genomic_DNA"/>
</dbReference>
<proteinExistence type="inferred from homology"/>
<reference evidence="8 9" key="1">
    <citation type="submission" date="2016-10" db="EMBL/GenBank/DDBJ databases">
        <title>Draft genome sequence of Coniochaeta ligniaria NRRL30616, a lignocellulolytic fungus for bioabatement of inhibitors in plant biomass hydrolysates.</title>
        <authorList>
            <consortium name="DOE Joint Genome Institute"/>
            <person name="Jimenez D.J."/>
            <person name="Hector R.E."/>
            <person name="Riley R."/>
            <person name="Sun H."/>
            <person name="Grigoriev I.V."/>
            <person name="Van Elsas J.D."/>
            <person name="Nichols N.N."/>
        </authorList>
    </citation>
    <scope>NUCLEOTIDE SEQUENCE [LARGE SCALE GENOMIC DNA]</scope>
    <source>
        <strain evidence="8 9">NRRL 30616</strain>
    </source>
</reference>
<dbReference type="OrthoDB" id="419694at2759"/>
<dbReference type="PANTHER" id="PTHR12684">
    <property type="entry name" value="PUTATIVE PHOSPHOTRANSFERASE"/>
    <property type="match status" value="1"/>
</dbReference>
<evidence type="ECO:0000313" key="8">
    <source>
        <dbReference type="EMBL" id="OIW33930.1"/>
    </source>
</evidence>
<keyword evidence="9" id="KW-1185">Reference proteome</keyword>
<dbReference type="Gene3D" id="3.20.170.30">
    <property type="match status" value="1"/>
</dbReference>
<evidence type="ECO:0000256" key="6">
    <source>
        <dbReference type="ARBA" id="ARBA00047949"/>
    </source>
</evidence>
<dbReference type="SUPFAM" id="SSF56399">
    <property type="entry name" value="ADP-ribosylation"/>
    <property type="match status" value="1"/>
</dbReference>
<dbReference type="InterPro" id="IPR042080">
    <property type="entry name" value="RNA_2'-PTrans_N"/>
</dbReference>
<dbReference type="Proteomes" id="UP000182658">
    <property type="component" value="Unassembled WGS sequence"/>
</dbReference>
<name>A0A1J7K1C1_9PEZI</name>
<evidence type="ECO:0000256" key="5">
    <source>
        <dbReference type="ARBA" id="ARBA00023027"/>
    </source>
</evidence>
<comment type="similarity">
    <text evidence="2">Belongs to the KptA/TPT1 family.</text>
</comment>
<accession>A0A1J7K1C1</accession>
<dbReference type="InterPro" id="IPR042081">
    <property type="entry name" value="RNA_2'-PTrans_C"/>
</dbReference>
<evidence type="ECO:0000256" key="7">
    <source>
        <dbReference type="SAM" id="MobiDB-lite"/>
    </source>
</evidence>
<dbReference type="InterPro" id="IPR002745">
    <property type="entry name" value="Ptrans_KptA/Tpt1"/>
</dbReference>
<organism evidence="8 9">
    <name type="scientific">Coniochaeta ligniaria NRRL 30616</name>
    <dbReference type="NCBI Taxonomy" id="1408157"/>
    <lineage>
        <taxon>Eukaryota</taxon>
        <taxon>Fungi</taxon>
        <taxon>Dikarya</taxon>
        <taxon>Ascomycota</taxon>
        <taxon>Pezizomycotina</taxon>
        <taxon>Sordariomycetes</taxon>
        <taxon>Sordariomycetidae</taxon>
        <taxon>Coniochaetales</taxon>
        <taxon>Coniochaetaceae</taxon>
        <taxon>Coniochaeta</taxon>
    </lineage>
</organism>
<dbReference type="GO" id="GO:0006388">
    <property type="term" value="P:tRNA splicing, via endonucleolytic cleavage and ligation"/>
    <property type="evidence" value="ECO:0007669"/>
    <property type="project" value="TreeGrafter"/>
</dbReference>
<protein>
    <recommendedName>
        <fullName evidence="3">2'-phosphotransferase</fullName>
        <ecNumber evidence="3">2.7.1.160</ecNumber>
    </recommendedName>
</protein>
<dbReference type="PANTHER" id="PTHR12684:SF2">
    <property type="entry name" value="TRNA 2'-PHOSPHOTRANSFERASE 1"/>
    <property type="match status" value="1"/>
</dbReference>
<sequence length="205" mass="22221">MLLSKALSKLLRHQAVSAGIQLDREGFAPLDRVLLWGPIKSLQPTFAEIQSAVRDSDKQRFALKPADPSAAADDAYASTDPARWLIRANQGHSIKVESEALLRPLAVMSSDETSETLESAGDDGNGKDGLKPVPIPPTVVHGTYFAFWPAIVAAGGLKRMGRNHVHCSTGLPEGEKEVVSGMRRDAELLVYIDVERSIREAGREV</sequence>
<evidence type="ECO:0000313" key="9">
    <source>
        <dbReference type="Proteomes" id="UP000182658"/>
    </source>
</evidence>
<feature type="region of interest" description="Disordered" evidence="7">
    <location>
        <begin position="112"/>
        <end position="133"/>
    </location>
</feature>
<dbReference type="FunCoup" id="A0A1J7K1C1">
    <property type="interactions" value="218"/>
</dbReference>
<dbReference type="InParanoid" id="A0A1J7K1C1"/>
<dbReference type="AlphaFoldDB" id="A0A1J7K1C1"/>
<dbReference type="GO" id="GO:0000215">
    <property type="term" value="F:tRNA 2'-phosphotransferase activity"/>
    <property type="evidence" value="ECO:0007669"/>
    <property type="project" value="UniProtKB-EC"/>
</dbReference>
<dbReference type="Pfam" id="PF01885">
    <property type="entry name" value="PTS_2-RNA"/>
    <property type="match status" value="1"/>
</dbReference>
<keyword evidence="4" id="KW-0808">Transferase</keyword>
<comment type="function">
    <text evidence="1">Catalyzes the last step of tRNA splicing, the transfer of the splice junction 2'-phosphate from ligated tRNA to NAD to produce ADP-ribose 1''-2'' cyclic phosphate.</text>
</comment>
<gene>
    <name evidence="8" type="ORF">CONLIGDRAFT_628846</name>
</gene>
<dbReference type="EC" id="2.7.1.160" evidence="3"/>
<comment type="catalytic activity">
    <reaction evidence="6">
        <text>2'-phospho-[ligated tRNA] + NAD(+) = mature tRNA + ADP-alpha-D-ribose 1'',2''-cyclic phosphate + nicotinamide</text>
        <dbReference type="Rhea" id="RHEA:23324"/>
        <dbReference type="Rhea" id="RHEA-COMP:11106"/>
        <dbReference type="Rhea" id="RHEA-COMP:11107"/>
        <dbReference type="ChEBI" id="CHEBI:17154"/>
        <dbReference type="ChEBI" id="CHEBI:57540"/>
        <dbReference type="ChEBI" id="CHEBI:76596"/>
        <dbReference type="ChEBI" id="CHEBI:82883"/>
        <dbReference type="ChEBI" id="CHEBI:85027"/>
        <dbReference type="EC" id="2.7.1.160"/>
    </reaction>
</comment>
<evidence type="ECO:0000256" key="1">
    <source>
        <dbReference type="ARBA" id="ARBA00003343"/>
    </source>
</evidence>
<evidence type="ECO:0000256" key="3">
    <source>
        <dbReference type="ARBA" id="ARBA00012007"/>
    </source>
</evidence>
<dbReference type="Gene3D" id="1.10.10.970">
    <property type="entry name" value="RNA 2'-phosphotransferase, Tpt1/KptA family, N-terminal domain"/>
    <property type="match status" value="1"/>
</dbReference>
<keyword evidence="5" id="KW-0520">NAD</keyword>